<evidence type="ECO:0000313" key="2">
    <source>
        <dbReference type="EMBL" id="APC40499.1"/>
    </source>
</evidence>
<dbReference type="Proteomes" id="UP000182569">
    <property type="component" value="Chromosome"/>
</dbReference>
<dbReference type="KEGG" id="ceu:A7L45_10685"/>
<dbReference type="InterPro" id="IPR002109">
    <property type="entry name" value="Glutaredoxin"/>
</dbReference>
<dbReference type="STRING" id="1552.A7L45_10685"/>
<dbReference type="GO" id="GO:0009055">
    <property type="term" value="F:electron transfer activity"/>
    <property type="evidence" value="ECO:0007669"/>
    <property type="project" value="TreeGrafter"/>
</dbReference>
<dbReference type="InterPro" id="IPR036249">
    <property type="entry name" value="Thioredoxin-like_sf"/>
</dbReference>
<evidence type="ECO:0000313" key="3">
    <source>
        <dbReference type="Proteomes" id="UP000182569"/>
    </source>
</evidence>
<dbReference type="SUPFAM" id="SSF52833">
    <property type="entry name" value="Thioredoxin-like"/>
    <property type="match status" value="1"/>
</dbReference>
<keyword evidence="3" id="KW-1185">Reference proteome</keyword>
<protein>
    <submittedName>
        <fullName evidence="2">NrdH-redoxin</fullName>
    </submittedName>
</protein>
<dbReference type="GeneID" id="83592899"/>
<dbReference type="Gene3D" id="3.40.30.10">
    <property type="entry name" value="Glutaredoxin"/>
    <property type="match status" value="1"/>
</dbReference>
<sequence>MNKVEIYTSNSCGFCHLAKEFFKENNIEYTEHNISENLEAKKALIKKGYRSVPVIDINGQEMVGFDKEKVVAILGI</sequence>
<dbReference type="RefSeq" id="WP_071612790.1">
    <property type="nucleotide sequence ID" value="NZ_CP015756.1"/>
</dbReference>
<dbReference type="PANTHER" id="PTHR34386:SF1">
    <property type="entry name" value="GLUTAREDOXIN-LIKE PROTEIN NRDH"/>
    <property type="match status" value="1"/>
</dbReference>
<dbReference type="InterPro" id="IPR051548">
    <property type="entry name" value="Grx-like_ET"/>
</dbReference>
<accession>A0A1J0GGR6</accession>
<proteinExistence type="predicted"/>
<dbReference type="AlphaFoldDB" id="A0A1J0GGR6"/>
<dbReference type="CDD" id="cd02976">
    <property type="entry name" value="NrdH"/>
    <property type="match status" value="1"/>
</dbReference>
<organism evidence="2 3">
    <name type="scientific">Clostridium estertheticum subsp. estertheticum</name>
    <dbReference type="NCBI Taxonomy" id="1552"/>
    <lineage>
        <taxon>Bacteria</taxon>
        <taxon>Bacillati</taxon>
        <taxon>Bacillota</taxon>
        <taxon>Clostridia</taxon>
        <taxon>Eubacteriales</taxon>
        <taxon>Clostridiaceae</taxon>
        <taxon>Clostridium</taxon>
    </lineage>
</organism>
<dbReference type="OrthoDB" id="9795531at2"/>
<gene>
    <name evidence="2" type="ORF">A7L45_10685</name>
</gene>
<dbReference type="PANTHER" id="PTHR34386">
    <property type="entry name" value="GLUTAREDOXIN"/>
    <property type="match status" value="1"/>
</dbReference>
<evidence type="ECO:0000259" key="1">
    <source>
        <dbReference type="Pfam" id="PF00462"/>
    </source>
</evidence>
<dbReference type="EMBL" id="CP015756">
    <property type="protein sequence ID" value="APC40499.1"/>
    <property type="molecule type" value="Genomic_DNA"/>
</dbReference>
<dbReference type="GO" id="GO:0045454">
    <property type="term" value="P:cell redox homeostasis"/>
    <property type="evidence" value="ECO:0007669"/>
    <property type="project" value="TreeGrafter"/>
</dbReference>
<name>A0A1J0GGR6_9CLOT</name>
<dbReference type="PROSITE" id="PS51354">
    <property type="entry name" value="GLUTAREDOXIN_2"/>
    <property type="match status" value="1"/>
</dbReference>
<feature type="domain" description="Glutaredoxin" evidence="1">
    <location>
        <begin position="4"/>
        <end position="60"/>
    </location>
</feature>
<dbReference type="Pfam" id="PF00462">
    <property type="entry name" value="Glutaredoxin"/>
    <property type="match status" value="1"/>
</dbReference>
<reference evidence="3" key="1">
    <citation type="journal article" date="2016" name="Front. Microbiol.">
        <title>Complete Genome Sequence of Clostridium estertheticum DSM 8809, a Microbe Identified in Spoiled Vacuum Packed Beef.</title>
        <authorList>
            <person name="Yu Z."/>
            <person name="Gunn L."/>
            <person name="Brennan E."/>
            <person name="Reid R."/>
            <person name="Wall P.G."/>
            <person name="Gaora O.P."/>
            <person name="Hurley D."/>
            <person name="Bolton D."/>
            <person name="Fanning S."/>
        </authorList>
    </citation>
    <scope>NUCLEOTIDE SEQUENCE [LARGE SCALE GENOMIC DNA]</scope>
    <source>
        <strain evidence="3">DSM 8809</strain>
    </source>
</reference>